<proteinExistence type="predicted"/>
<feature type="signal peptide" evidence="1">
    <location>
        <begin position="1"/>
        <end position="21"/>
    </location>
</feature>
<dbReference type="OrthoDB" id="6756318at2759"/>
<accession>A0A6P7H7U2</accession>
<reference evidence="2" key="1">
    <citation type="submission" date="2025-08" db="UniProtKB">
        <authorList>
            <consortium name="RefSeq"/>
        </authorList>
    </citation>
    <scope>IDENTIFICATION</scope>
    <source>
        <tissue evidence="2">Whole insect</tissue>
    </source>
</reference>
<dbReference type="RefSeq" id="XP_028154647.1">
    <property type="nucleotide sequence ID" value="XM_028298846.1"/>
</dbReference>
<keyword evidence="1" id="KW-0732">Signal</keyword>
<evidence type="ECO:0000313" key="2">
    <source>
        <dbReference type="RefSeq" id="XP_028154647.1"/>
    </source>
</evidence>
<dbReference type="AlphaFoldDB" id="A0A6P7H7U2"/>
<evidence type="ECO:0000256" key="1">
    <source>
        <dbReference type="SAM" id="SignalP"/>
    </source>
</evidence>
<organism evidence="2">
    <name type="scientific">Diabrotica virgifera virgifera</name>
    <name type="common">western corn rootworm</name>
    <dbReference type="NCBI Taxonomy" id="50390"/>
    <lineage>
        <taxon>Eukaryota</taxon>
        <taxon>Metazoa</taxon>
        <taxon>Ecdysozoa</taxon>
        <taxon>Arthropoda</taxon>
        <taxon>Hexapoda</taxon>
        <taxon>Insecta</taxon>
        <taxon>Pterygota</taxon>
        <taxon>Neoptera</taxon>
        <taxon>Endopterygota</taxon>
        <taxon>Coleoptera</taxon>
        <taxon>Polyphaga</taxon>
        <taxon>Cucujiformia</taxon>
        <taxon>Chrysomeloidea</taxon>
        <taxon>Chrysomelidae</taxon>
        <taxon>Galerucinae</taxon>
        <taxon>Diabroticina</taxon>
        <taxon>Diabroticites</taxon>
        <taxon>Diabrotica</taxon>
    </lineage>
</organism>
<feature type="chain" id="PRO_5027714528" evidence="1">
    <location>
        <begin position="22"/>
        <end position="132"/>
    </location>
</feature>
<dbReference type="InParanoid" id="A0A6P7H7U2"/>
<sequence length="132" mass="15347">MFFFQLSRLTLLTLFISLAAAATVRPTYDVYGNYKTDEYHKYTSDCCRVPNCDEFGRCYDSIECGHICSTANYPKAQVNRTPGYHKKSSYTKYDCHFGECNHYQFTCDHCPDPAQYDFSIYTVRKDCMSCYA</sequence>
<name>A0A6P7H7U2_DIAVI</name>
<gene>
    <name evidence="2" type="primary">LOC114348237</name>
</gene>
<protein>
    <submittedName>
        <fullName evidence="2">Uncharacterized protein LOC114348237 isoform X1</fullName>
    </submittedName>
</protein>